<feature type="non-terminal residue" evidence="2">
    <location>
        <position position="398"/>
    </location>
</feature>
<protein>
    <submittedName>
        <fullName evidence="2">Transport protein</fullName>
    </submittedName>
</protein>
<proteinExistence type="predicted"/>
<evidence type="ECO:0000313" key="2">
    <source>
        <dbReference type="EMBL" id="CAA9443898.1"/>
    </source>
</evidence>
<feature type="compositionally biased region" description="Low complexity" evidence="1">
    <location>
        <begin position="362"/>
        <end position="377"/>
    </location>
</feature>
<feature type="compositionally biased region" description="Basic and acidic residues" evidence="1">
    <location>
        <begin position="231"/>
        <end position="245"/>
    </location>
</feature>
<feature type="region of interest" description="Disordered" evidence="1">
    <location>
        <begin position="109"/>
        <end position="157"/>
    </location>
</feature>
<feature type="compositionally biased region" description="Basic and acidic residues" evidence="1">
    <location>
        <begin position="9"/>
        <end position="46"/>
    </location>
</feature>
<feature type="compositionally biased region" description="Basic residues" evidence="1">
    <location>
        <begin position="137"/>
        <end position="157"/>
    </location>
</feature>
<evidence type="ECO:0000256" key="1">
    <source>
        <dbReference type="SAM" id="MobiDB-lite"/>
    </source>
</evidence>
<feature type="region of interest" description="Disordered" evidence="1">
    <location>
        <begin position="329"/>
        <end position="398"/>
    </location>
</feature>
<accession>A0A6J4QG20</accession>
<gene>
    <name evidence="2" type="ORF">AVDCRST_MAG51-3491</name>
</gene>
<organism evidence="2">
    <name type="scientific">uncultured Ramlibacter sp</name>
    <dbReference type="NCBI Taxonomy" id="260755"/>
    <lineage>
        <taxon>Bacteria</taxon>
        <taxon>Pseudomonadati</taxon>
        <taxon>Pseudomonadota</taxon>
        <taxon>Betaproteobacteria</taxon>
        <taxon>Burkholderiales</taxon>
        <taxon>Comamonadaceae</taxon>
        <taxon>Ramlibacter</taxon>
        <taxon>environmental samples</taxon>
    </lineage>
</organism>
<feature type="non-terminal residue" evidence="2">
    <location>
        <position position="1"/>
    </location>
</feature>
<feature type="region of interest" description="Disordered" evidence="1">
    <location>
        <begin position="68"/>
        <end position="87"/>
    </location>
</feature>
<sequence length="398" mass="41545">EHSRRNGPHRADAHRGHRAAEPCPRHRPHVPADLRHCGGGDGDRIRPHAVGGPDAAGRRGLRDVRAGFDPGRAAGRPVGPAPDDAGVLRWHGPVGAAGGRDAVGLAARRRADPGGNVRVDLPPGRHSDAGAACAQPGRHHRRERAGRQPRHRRRRAAHRLPGQVVRLADGLRGPWSPLPGVRPGIRLVLSARDRGAVQAVDQGQGHPHAGATRPGLRGHDGGCGHGWVAVQHDDQRQHPAHDRALPRRGGRPGDAGHPAGGGVRPGLAGPGRGGPADRPHAAAAPLHEGGTAADPAAGARCVRAGLAAVRRAGRRNGLDLRGDPVHRRHDRALRRRPAAVSRGRDAAGCRPGHQLAGGVGPRPGRQGRWLRDAAAGAGRHRRGHGDDRELPAGRSAGV</sequence>
<dbReference type="AlphaFoldDB" id="A0A6J4QG20"/>
<dbReference type="EMBL" id="CADCUX010000762">
    <property type="protein sequence ID" value="CAA9443898.1"/>
    <property type="molecule type" value="Genomic_DNA"/>
</dbReference>
<feature type="region of interest" description="Disordered" evidence="1">
    <location>
        <begin position="1"/>
        <end position="61"/>
    </location>
</feature>
<feature type="compositionally biased region" description="Gly residues" evidence="1">
    <location>
        <begin position="258"/>
        <end position="274"/>
    </location>
</feature>
<name>A0A6J4QG20_9BURK</name>
<reference evidence="2" key="1">
    <citation type="submission" date="2020-02" db="EMBL/GenBank/DDBJ databases">
        <authorList>
            <person name="Meier V. D."/>
        </authorList>
    </citation>
    <scope>NUCLEOTIDE SEQUENCE</scope>
    <source>
        <strain evidence="2">AVDCRST_MAG51</strain>
    </source>
</reference>
<feature type="region of interest" description="Disordered" evidence="1">
    <location>
        <begin position="196"/>
        <end position="296"/>
    </location>
</feature>